<dbReference type="RefSeq" id="WP_034292329.1">
    <property type="nucleotide sequence ID" value="NZ_CP091519.2"/>
</dbReference>
<name>A0A376BKB0_9NEIS</name>
<feature type="transmembrane region" description="Helical" evidence="1">
    <location>
        <begin position="114"/>
        <end position="138"/>
    </location>
</feature>
<feature type="transmembrane region" description="Helical" evidence="1">
    <location>
        <begin position="229"/>
        <end position="255"/>
    </location>
</feature>
<dbReference type="EMBL" id="UFSO01000002">
    <property type="protein sequence ID" value="SSY70090.1"/>
    <property type="molecule type" value="Genomic_DNA"/>
</dbReference>
<protein>
    <submittedName>
        <fullName evidence="2">Predicted integral membrane protein</fullName>
    </submittedName>
</protein>
<dbReference type="OrthoDB" id="8607376at2"/>
<feature type="transmembrane region" description="Helical" evidence="1">
    <location>
        <begin position="45"/>
        <end position="65"/>
    </location>
</feature>
<sequence>MEKMYIDTDEDYVDSEKMLDNPASRPPQNALLWMNIAFRMLIERWGSWLIISVFIIFVEFVLDFAGEMLKVLWFFLPMATLLMHCGIQSAASAQEYDEEAPSIRHLFAPLEGKVFEFILFYALFLGVGLCAWLLFNGLGKHFGLLEASLLQANKPITLMLWAAFCLSLLGFVFWFAPALVFLRNENPFAAIGMSLKAGFKNILPFVVFFIVQYLLILALAFAVTRSTNITIIIVVTTVFFLFYQIFIALCCYAAYRDIWFEEQ</sequence>
<dbReference type="AlphaFoldDB" id="A0A376BKB0"/>
<feature type="transmembrane region" description="Helical" evidence="1">
    <location>
        <begin position="71"/>
        <end position="93"/>
    </location>
</feature>
<keyword evidence="3" id="KW-1185">Reference proteome</keyword>
<feature type="transmembrane region" description="Helical" evidence="1">
    <location>
        <begin position="158"/>
        <end position="182"/>
    </location>
</feature>
<evidence type="ECO:0000256" key="1">
    <source>
        <dbReference type="SAM" id="Phobius"/>
    </source>
</evidence>
<keyword evidence="1" id="KW-0472">Membrane</keyword>
<gene>
    <name evidence="2" type="ORF">NCTC10283_00154</name>
</gene>
<proteinExistence type="predicted"/>
<keyword evidence="1" id="KW-0812">Transmembrane</keyword>
<dbReference type="Proteomes" id="UP000254209">
    <property type="component" value="Unassembled WGS sequence"/>
</dbReference>
<organism evidence="2 3">
    <name type="scientific">Alysiella crassa</name>
    <dbReference type="NCBI Taxonomy" id="153491"/>
    <lineage>
        <taxon>Bacteria</taxon>
        <taxon>Pseudomonadati</taxon>
        <taxon>Pseudomonadota</taxon>
        <taxon>Betaproteobacteria</taxon>
        <taxon>Neisseriales</taxon>
        <taxon>Neisseriaceae</taxon>
        <taxon>Alysiella</taxon>
    </lineage>
</organism>
<evidence type="ECO:0000313" key="3">
    <source>
        <dbReference type="Proteomes" id="UP000254209"/>
    </source>
</evidence>
<reference evidence="2 3" key="1">
    <citation type="submission" date="2018-06" db="EMBL/GenBank/DDBJ databases">
        <authorList>
            <consortium name="Pathogen Informatics"/>
            <person name="Doyle S."/>
        </authorList>
    </citation>
    <scope>NUCLEOTIDE SEQUENCE [LARGE SCALE GENOMIC DNA]</scope>
    <source>
        <strain evidence="2 3">NCTC10283</strain>
    </source>
</reference>
<accession>A0A376BKB0</accession>
<keyword evidence="1" id="KW-1133">Transmembrane helix</keyword>
<evidence type="ECO:0000313" key="2">
    <source>
        <dbReference type="EMBL" id="SSY70090.1"/>
    </source>
</evidence>
<feature type="transmembrane region" description="Helical" evidence="1">
    <location>
        <begin position="202"/>
        <end position="223"/>
    </location>
</feature>